<gene>
    <name evidence="3" type="ORF">CSKR_200459</name>
</gene>
<evidence type="ECO:0000256" key="2">
    <source>
        <dbReference type="SAM" id="SignalP"/>
    </source>
</evidence>
<evidence type="ECO:0000313" key="3">
    <source>
        <dbReference type="EMBL" id="KAG5447275.1"/>
    </source>
</evidence>
<keyword evidence="2" id="KW-0732">Signal</keyword>
<proteinExistence type="predicted"/>
<comment type="caution">
    <text evidence="3">The sequence shown here is derived from an EMBL/GenBank/DDBJ whole genome shotgun (WGS) entry which is preliminary data.</text>
</comment>
<dbReference type="AlphaFoldDB" id="A0A8T1MEK6"/>
<dbReference type="EMBL" id="NIRI02000042">
    <property type="protein sequence ID" value="KAG5447275.1"/>
    <property type="molecule type" value="Genomic_DNA"/>
</dbReference>
<feature type="compositionally biased region" description="Pro residues" evidence="1">
    <location>
        <begin position="93"/>
        <end position="106"/>
    </location>
</feature>
<dbReference type="Proteomes" id="UP000286415">
    <property type="component" value="Unassembled WGS sequence"/>
</dbReference>
<organism evidence="3 4">
    <name type="scientific">Clonorchis sinensis</name>
    <name type="common">Chinese liver fluke</name>
    <dbReference type="NCBI Taxonomy" id="79923"/>
    <lineage>
        <taxon>Eukaryota</taxon>
        <taxon>Metazoa</taxon>
        <taxon>Spiralia</taxon>
        <taxon>Lophotrochozoa</taxon>
        <taxon>Platyhelminthes</taxon>
        <taxon>Trematoda</taxon>
        <taxon>Digenea</taxon>
        <taxon>Opisthorchiida</taxon>
        <taxon>Opisthorchiata</taxon>
        <taxon>Opisthorchiidae</taxon>
        <taxon>Clonorchis</taxon>
    </lineage>
</organism>
<feature type="region of interest" description="Disordered" evidence="1">
    <location>
        <begin position="82"/>
        <end position="126"/>
    </location>
</feature>
<sequence>MLRNLVVLLFFLICAANAQTNSRSSGSLSGVIENLRSISQTLKTLREVVNTGAQYYGIVKKMYCNEEPGVTSPKTVLQKIARSLTYQQGRPSSSPPPQQQQQPPPSSYYSPAPRVDEYGRRAPERR</sequence>
<protein>
    <submittedName>
        <fullName evidence="3">Uncharacterized protein</fullName>
    </submittedName>
</protein>
<name>A0A8T1MEK6_CLOSI</name>
<evidence type="ECO:0000313" key="4">
    <source>
        <dbReference type="Proteomes" id="UP000286415"/>
    </source>
</evidence>
<reference evidence="3 4" key="2">
    <citation type="journal article" date="2021" name="Genomics">
        <title>High-quality reference genome for Clonorchis sinensis.</title>
        <authorList>
            <person name="Young N.D."/>
            <person name="Stroehlein A.J."/>
            <person name="Kinkar L."/>
            <person name="Wang T."/>
            <person name="Sohn W.M."/>
            <person name="Chang B.C.H."/>
            <person name="Kaur P."/>
            <person name="Weisz D."/>
            <person name="Dudchenko O."/>
            <person name="Aiden E.L."/>
            <person name="Korhonen P.K."/>
            <person name="Gasser R.B."/>
        </authorList>
    </citation>
    <scope>NUCLEOTIDE SEQUENCE [LARGE SCALE GENOMIC DNA]</scope>
    <source>
        <strain evidence="3">Cs-k2</strain>
    </source>
</reference>
<evidence type="ECO:0000256" key="1">
    <source>
        <dbReference type="SAM" id="MobiDB-lite"/>
    </source>
</evidence>
<feature type="signal peptide" evidence="2">
    <location>
        <begin position="1"/>
        <end position="18"/>
    </location>
</feature>
<accession>A0A8T1MEK6</accession>
<reference evidence="3 4" key="1">
    <citation type="journal article" date="2018" name="Biotechnol. Adv.">
        <title>Improved genomic resources and new bioinformatic workflow for the carcinogenic parasite Clonorchis sinensis: Biotechnological implications.</title>
        <authorList>
            <person name="Wang D."/>
            <person name="Korhonen P.K."/>
            <person name="Gasser R.B."/>
            <person name="Young N.D."/>
        </authorList>
    </citation>
    <scope>NUCLEOTIDE SEQUENCE [LARGE SCALE GENOMIC DNA]</scope>
    <source>
        <strain evidence="3">Cs-k2</strain>
    </source>
</reference>
<feature type="chain" id="PRO_5035795245" evidence="2">
    <location>
        <begin position="19"/>
        <end position="126"/>
    </location>
</feature>
<keyword evidence="4" id="KW-1185">Reference proteome</keyword>
<feature type="compositionally biased region" description="Basic and acidic residues" evidence="1">
    <location>
        <begin position="114"/>
        <end position="126"/>
    </location>
</feature>